<dbReference type="AlphaFoldDB" id="A0A1W1BLX7"/>
<comment type="pathway">
    <text evidence="1">Amino-acid biosynthesis; L-serine biosynthesis; L-serine from 3-phospho-D-glycerate: step 1/3.</text>
</comment>
<protein>
    <recommendedName>
        <fullName evidence="3">phosphoglycerate dehydrogenase</fullName>
        <ecNumber evidence="3">1.1.1.95</ecNumber>
    </recommendedName>
</protein>
<dbReference type="NCBIfam" id="TIGR01327">
    <property type="entry name" value="PGDH"/>
    <property type="match status" value="1"/>
</dbReference>
<dbReference type="Pfam" id="PF00389">
    <property type="entry name" value="2-Hacid_dh"/>
    <property type="match status" value="1"/>
</dbReference>
<keyword evidence="5" id="KW-0520">NAD</keyword>
<dbReference type="Pfam" id="PF19304">
    <property type="entry name" value="PGDH_inter"/>
    <property type="match status" value="1"/>
</dbReference>
<comment type="similarity">
    <text evidence="2">Belongs to the D-isomer specific 2-hydroxyacid dehydrogenase family.</text>
</comment>
<evidence type="ECO:0000256" key="5">
    <source>
        <dbReference type="ARBA" id="ARBA00023027"/>
    </source>
</evidence>
<dbReference type="Pfam" id="PF01842">
    <property type="entry name" value="ACT"/>
    <property type="match status" value="1"/>
</dbReference>
<dbReference type="InterPro" id="IPR029009">
    <property type="entry name" value="ASB_dom_sf"/>
</dbReference>
<dbReference type="SUPFAM" id="SSF143548">
    <property type="entry name" value="Serine metabolism enzymes domain"/>
    <property type="match status" value="1"/>
</dbReference>
<evidence type="ECO:0000256" key="1">
    <source>
        <dbReference type="ARBA" id="ARBA00005216"/>
    </source>
</evidence>
<evidence type="ECO:0000256" key="6">
    <source>
        <dbReference type="ARBA" id="ARBA00048731"/>
    </source>
</evidence>
<evidence type="ECO:0000256" key="2">
    <source>
        <dbReference type="ARBA" id="ARBA00005854"/>
    </source>
</evidence>
<comment type="catalytic activity">
    <reaction evidence="6">
        <text>(2R)-3-phosphoglycerate + NAD(+) = 3-phosphooxypyruvate + NADH + H(+)</text>
        <dbReference type="Rhea" id="RHEA:12641"/>
        <dbReference type="ChEBI" id="CHEBI:15378"/>
        <dbReference type="ChEBI" id="CHEBI:18110"/>
        <dbReference type="ChEBI" id="CHEBI:57540"/>
        <dbReference type="ChEBI" id="CHEBI:57945"/>
        <dbReference type="ChEBI" id="CHEBI:58272"/>
        <dbReference type="EC" id="1.1.1.95"/>
    </reaction>
</comment>
<dbReference type="InterPro" id="IPR045626">
    <property type="entry name" value="PGDH_ASB_dom"/>
</dbReference>
<dbReference type="Gene3D" id="3.40.50.720">
    <property type="entry name" value="NAD(P)-binding Rossmann-like Domain"/>
    <property type="match status" value="2"/>
</dbReference>
<name>A0A1W1BLX7_9ZZZZ</name>
<dbReference type="FunFam" id="3.30.70.260:FF:000008">
    <property type="entry name" value="D-3-phosphoglycerate dehydrogenase, chloroplastic"/>
    <property type="match status" value="1"/>
</dbReference>
<dbReference type="Pfam" id="PF02826">
    <property type="entry name" value="2-Hacid_dh_C"/>
    <property type="match status" value="1"/>
</dbReference>
<dbReference type="EMBL" id="FPHB01000024">
    <property type="protein sequence ID" value="SFV54506.1"/>
    <property type="molecule type" value="Genomic_DNA"/>
</dbReference>
<dbReference type="UniPathway" id="UPA00135">
    <property type="reaction ID" value="UER00196"/>
</dbReference>
<dbReference type="GO" id="GO:0004617">
    <property type="term" value="F:phosphoglycerate dehydrogenase activity"/>
    <property type="evidence" value="ECO:0007669"/>
    <property type="project" value="UniProtKB-EC"/>
</dbReference>
<dbReference type="PROSITE" id="PS00065">
    <property type="entry name" value="D_2_HYDROXYACID_DH_1"/>
    <property type="match status" value="1"/>
</dbReference>
<dbReference type="GO" id="GO:0006564">
    <property type="term" value="P:L-serine biosynthetic process"/>
    <property type="evidence" value="ECO:0007669"/>
    <property type="project" value="InterPro"/>
</dbReference>
<dbReference type="InterPro" id="IPR006140">
    <property type="entry name" value="D-isomer_DH_NAD-bd"/>
</dbReference>
<dbReference type="InterPro" id="IPR006236">
    <property type="entry name" value="PGDH"/>
</dbReference>
<accession>A0A1W1BLX7</accession>
<dbReference type="PANTHER" id="PTHR42938">
    <property type="entry name" value="FORMATE DEHYDROGENASE 1"/>
    <property type="match status" value="1"/>
</dbReference>
<dbReference type="InterPro" id="IPR029752">
    <property type="entry name" value="D-isomer_DH_CS1"/>
</dbReference>
<dbReference type="InterPro" id="IPR045865">
    <property type="entry name" value="ACT-like_dom_sf"/>
</dbReference>
<evidence type="ECO:0000256" key="4">
    <source>
        <dbReference type="ARBA" id="ARBA00023002"/>
    </source>
</evidence>
<dbReference type="Gene3D" id="3.30.1330.90">
    <property type="entry name" value="D-3-phosphoglycerate dehydrogenase, domain 3"/>
    <property type="match status" value="1"/>
</dbReference>
<dbReference type="SUPFAM" id="SSF51735">
    <property type="entry name" value="NAD(P)-binding Rossmann-fold domains"/>
    <property type="match status" value="1"/>
</dbReference>
<dbReference type="CDD" id="cd04902">
    <property type="entry name" value="ACT_3PGDH-xct"/>
    <property type="match status" value="1"/>
</dbReference>
<dbReference type="EC" id="1.1.1.95" evidence="3"/>
<evidence type="ECO:0000313" key="8">
    <source>
        <dbReference type="EMBL" id="SFV54506.1"/>
    </source>
</evidence>
<dbReference type="PANTHER" id="PTHR42938:SF47">
    <property type="entry name" value="HYDROXYPYRUVATE REDUCTASE"/>
    <property type="match status" value="1"/>
</dbReference>
<dbReference type="SUPFAM" id="SSF52283">
    <property type="entry name" value="Formate/glycerate dehydrogenase catalytic domain-like"/>
    <property type="match status" value="1"/>
</dbReference>
<dbReference type="InterPro" id="IPR002912">
    <property type="entry name" value="ACT_dom"/>
</dbReference>
<feature type="domain" description="ACT" evidence="7">
    <location>
        <begin position="459"/>
        <end position="530"/>
    </location>
</feature>
<dbReference type="InterPro" id="IPR006139">
    <property type="entry name" value="D-isomer_2_OHA_DH_cat_dom"/>
</dbReference>
<evidence type="ECO:0000256" key="3">
    <source>
        <dbReference type="ARBA" id="ARBA00013143"/>
    </source>
</evidence>
<dbReference type="GO" id="GO:0051287">
    <property type="term" value="F:NAD binding"/>
    <property type="evidence" value="ECO:0007669"/>
    <property type="project" value="InterPro"/>
</dbReference>
<dbReference type="CDD" id="cd12173">
    <property type="entry name" value="PGDH_4"/>
    <property type="match status" value="1"/>
</dbReference>
<sequence length="530" mass="58154">MKKYTIVVCDHIHPAGLELLENDANINYVNAADMPKEQLIKEIIPTADVAITRSSTDVDDFFLDHAKNLKAIVRAGVGVDNVDIERCSKEGIIVMNVPTANTIAAVELTFAHMLSCMRAFPYAHSHLKDQRVWKREAWYGYELKGKKLGIIGFGNIGSRVGKRAKAFEMDVVTYDPYIDPSKATDLDIDYTTNFDDILACDIITIHTPKNKETINMIGKEEIAKMKDGVVLINCARGGLYNEEALYEGLKSGKIRFAGIDVFVKEPATDNPLLDLDNITVTPHLGANTHESQYNIGTQAAQNAIAAAKGVAYPNALNLPIDESKIPSFVKPFLEMGQKIGYLEAQMHKAKISAIKVTGQGEIASYLKSLATFVAVGAMSHTSDDTINYVNADFVAEEKGIKIETEEMSESSVYKNLIRVKMTTTDGNTVTMSATIFDDQKERIVCLDGFNIEVALKGDMVLVKNTDVPGVIGSVGTILAQHNVNISDFSLARNEKKEALAVILVDNEVSQKALDELASLEACLEVHYVRL</sequence>
<dbReference type="FunFam" id="3.40.50.720:FF:000021">
    <property type="entry name" value="D-3-phosphoglycerate dehydrogenase"/>
    <property type="match status" value="1"/>
</dbReference>
<dbReference type="InterPro" id="IPR036291">
    <property type="entry name" value="NAD(P)-bd_dom_sf"/>
</dbReference>
<reference evidence="8" key="1">
    <citation type="submission" date="2016-10" db="EMBL/GenBank/DDBJ databases">
        <authorList>
            <person name="de Groot N.N."/>
        </authorList>
    </citation>
    <scope>NUCLEOTIDE SEQUENCE</scope>
</reference>
<evidence type="ECO:0000259" key="7">
    <source>
        <dbReference type="PROSITE" id="PS51671"/>
    </source>
</evidence>
<dbReference type="Gene3D" id="3.30.70.260">
    <property type="match status" value="1"/>
</dbReference>
<dbReference type="PROSITE" id="PS51671">
    <property type="entry name" value="ACT"/>
    <property type="match status" value="1"/>
</dbReference>
<proteinExistence type="inferred from homology"/>
<organism evidence="8">
    <name type="scientific">hydrothermal vent metagenome</name>
    <dbReference type="NCBI Taxonomy" id="652676"/>
    <lineage>
        <taxon>unclassified sequences</taxon>
        <taxon>metagenomes</taxon>
        <taxon>ecological metagenomes</taxon>
    </lineage>
</organism>
<dbReference type="SUPFAM" id="SSF55021">
    <property type="entry name" value="ACT-like"/>
    <property type="match status" value="1"/>
</dbReference>
<keyword evidence="4 8" id="KW-0560">Oxidoreductase</keyword>
<gene>
    <name evidence="8" type="ORF">MNB_SM-7-163</name>
</gene>